<dbReference type="EMBL" id="SGNZ01000016">
    <property type="protein sequence ID" value="TRA84194.1"/>
    <property type="molecule type" value="Genomic_DNA"/>
</dbReference>
<dbReference type="Proteomes" id="UP001151018">
    <property type="component" value="Unassembled WGS sequence"/>
</dbReference>
<dbReference type="InterPro" id="IPR047937">
    <property type="entry name" value="Eex_IncN-like"/>
</dbReference>
<sequence length="77" mass="8588">MRWFVFGAVLLLLTACSPENKKVYTVDELVADEALLTKIIGECRNNPGELHDTPNCRNAEAADGRLRLERMRKSLGG</sequence>
<dbReference type="RefSeq" id="WP_142914017.1">
    <property type="nucleotide sequence ID" value="NZ_JAPZLN010000008.1"/>
</dbReference>
<dbReference type="GeneID" id="79865443"/>
<dbReference type="NCBIfam" id="NF033894">
    <property type="entry name" value="Eex_IncN"/>
    <property type="match status" value="1"/>
</dbReference>
<evidence type="ECO:0000313" key="1">
    <source>
        <dbReference type="EMBL" id="MCZ7939845.1"/>
    </source>
</evidence>
<accession>A0A9X3KS31</accession>
<keyword evidence="1" id="KW-0449">Lipoprotein</keyword>
<dbReference type="Proteomes" id="UP000319481">
    <property type="component" value="Unassembled WGS sequence"/>
</dbReference>
<dbReference type="AlphaFoldDB" id="A0A9X3KS31"/>
<reference evidence="2" key="2">
    <citation type="submission" date="2019-02" db="EMBL/GenBank/DDBJ databases">
        <authorList>
            <person name="Baeyen S."/>
        </authorList>
    </citation>
    <scope>NUCLEOTIDE SEQUENCE</scope>
    <source>
        <strain evidence="2">GBBC3283</strain>
    </source>
</reference>
<evidence type="ECO:0000313" key="4">
    <source>
        <dbReference type="Proteomes" id="UP001151018"/>
    </source>
</evidence>
<reference evidence="2 3" key="1">
    <citation type="journal article" date="2019" name="Appl. Microbiol. Biotechnol.">
        <title>Differential efficiency of wild type rhizogenic strains for rol gene transformation of plants.</title>
        <authorList>
            <person name="Desmet S."/>
            <person name="De Keyser E."/>
            <person name="Van Vaerenbergh J."/>
            <person name="Baeyen S."/>
            <person name="Van Huylenbroeck J."/>
            <person name="Geelen D."/>
            <person name="Dhooghe E."/>
        </authorList>
    </citation>
    <scope>NUCLEOTIDE SEQUENCE [LARGE SCALE GENOMIC DNA]</scope>
    <source>
        <strain evidence="2 3">GBBC3283</strain>
    </source>
</reference>
<dbReference type="PROSITE" id="PS51257">
    <property type="entry name" value="PROKAR_LIPOPROTEIN"/>
    <property type="match status" value="1"/>
</dbReference>
<proteinExistence type="predicted"/>
<gene>
    <name evidence="2" type="ORF">EXN23_22805</name>
    <name evidence="1" type="ORF">O9X88_20070</name>
</gene>
<dbReference type="EMBL" id="JAPZLR010000016">
    <property type="protein sequence ID" value="MCZ7939845.1"/>
    <property type="molecule type" value="Genomic_DNA"/>
</dbReference>
<comment type="caution">
    <text evidence="1">The sequence shown here is derived from an EMBL/GenBank/DDBJ whole genome shotgun (WGS) entry which is preliminary data.</text>
</comment>
<evidence type="ECO:0000313" key="2">
    <source>
        <dbReference type="EMBL" id="TRA84194.1"/>
    </source>
</evidence>
<protein>
    <submittedName>
        <fullName evidence="1">EexN family lipoprotein</fullName>
    </submittedName>
</protein>
<organism evidence="1 4">
    <name type="scientific">Agrobacterium salinitolerans</name>
    <dbReference type="NCBI Taxonomy" id="1183413"/>
    <lineage>
        <taxon>Bacteria</taxon>
        <taxon>Pseudomonadati</taxon>
        <taxon>Pseudomonadota</taxon>
        <taxon>Alphaproteobacteria</taxon>
        <taxon>Hyphomicrobiales</taxon>
        <taxon>Rhizobiaceae</taxon>
        <taxon>Rhizobium/Agrobacterium group</taxon>
        <taxon>Agrobacterium</taxon>
    </lineage>
</organism>
<keyword evidence="3" id="KW-1185">Reference proteome</keyword>
<evidence type="ECO:0000313" key="3">
    <source>
        <dbReference type="Proteomes" id="UP000319481"/>
    </source>
</evidence>
<name>A0A9X3KS31_9HYPH</name>
<reference evidence="1" key="3">
    <citation type="submission" date="2022-12" db="EMBL/GenBank/DDBJ databases">
        <title>Draft genome sequences of 22 rhizogenic Agrobacterium biovar 1 strains, the causative agent of hairy root disease.</title>
        <authorList>
            <person name="Kim N."/>
            <person name="Vargas P."/>
            <person name="Rediers H."/>
        </authorList>
    </citation>
    <scope>NUCLEOTIDE SEQUENCE</scope>
    <source>
        <strain evidence="1">ST15.13.006</strain>
    </source>
</reference>